<evidence type="ECO:0000313" key="2">
    <source>
        <dbReference type="Proteomes" id="UP000004277"/>
    </source>
</evidence>
<reference evidence="1" key="1">
    <citation type="submission" date="2019-05" db="EMBL/GenBank/DDBJ databases">
        <title>Revised genome assembly of Burkholderiaceae (previously Ralstonia) sp. PBA.</title>
        <authorList>
            <person name="Gan H.M."/>
        </authorList>
    </citation>
    <scope>NUCLEOTIDE SEQUENCE</scope>
    <source>
        <strain evidence="1">PBA</strain>
    </source>
</reference>
<evidence type="ECO:0000313" key="1">
    <source>
        <dbReference type="EMBL" id="TMS59054.1"/>
    </source>
</evidence>
<comment type="caution">
    <text evidence="1">The sequence shown here is derived from an EMBL/GenBank/DDBJ whole genome shotgun (WGS) entry which is preliminary data.</text>
</comment>
<protein>
    <submittedName>
        <fullName evidence="1">Uncharacterized protein</fullName>
    </submittedName>
</protein>
<gene>
    <name evidence="1" type="ORF">MW7_004055</name>
</gene>
<dbReference type="EMBL" id="AKCV02000013">
    <property type="protein sequence ID" value="TMS59054.1"/>
    <property type="molecule type" value="Genomic_DNA"/>
</dbReference>
<organism evidence="1 2">
    <name type="scientific">Imbroritus primus</name>
    <dbReference type="NCBI Taxonomy" id="3058603"/>
    <lineage>
        <taxon>Bacteria</taxon>
        <taxon>Pseudomonadati</taxon>
        <taxon>Pseudomonadota</taxon>
        <taxon>Betaproteobacteria</taxon>
        <taxon>Burkholderiales</taxon>
        <taxon>Burkholderiaceae</taxon>
        <taxon>Imbroritus</taxon>
    </lineage>
</organism>
<keyword evidence="2" id="KW-1185">Reference proteome</keyword>
<proteinExistence type="predicted"/>
<sequence length="149" mass="16906">MPRFARLFEAAEDTLESFREAMKRRDAEAVLRLWLDDESVSCILPDGQRVVGLERLRTVFTTLLENQPVWIETVGIESTSTLGVSVFQATEAMRFNLDAIEADLYVHTTYVLMQNHEGWRFSHIHCSPASETQLVSADGIGTPVRHSMH</sequence>
<name>A0ACD3SS06_9BURK</name>
<dbReference type="Proteomes" id="UP000004277">
    <property type="component" value="Unassembled WGS sequence"/>
</dbReference>
<accession>A0ACD3SS06</accession>